<keyword evidence="3" id="KW-1185">Reference proteome</keyword>
<proteinExistence type="predicted"/>
<name>A0AAW0ECV3_9AGAR</name>
<dbReference type="EMBL" id="JAWWNJ010000001">
    <property type="protein sequence ID" value="KAK7063472.1"/>
    <property type="molecule type" value="Genomic_DNA"/>
</dbReference>
<feature type="region of interest" description="Disordered" evidence="1">
    <location>
        <begin position="1"/>
        <end position="27"/>
    </location>
</feature>
<dbReference type="AlphaFoldDB" id="A0AAW0ECV3"/>
<dbReference type="Proteomes" id="UP001362999">
    <property type="component" value="Unassembled WGS sequence"/>
</dbReference>
<sequence length="263" mass="28686">MSSRFPAPYSRAHQHSLYSSRRRNQQRTFTESSNAVSSLQASLSLLSALAALGVEVEEEVVLEFGLRPGRGGLESISSALRGTQAFSRLWVTARAGGKEARDSTTPLHPWTASPFTLGSKRYHDLSMKPPFYIIVNGGGEIEARTCCRRGVSIGGSSRRTAECPARRGGWASKFASAPGTSTPPPTWFSDPRIRTPFKIVCAHSQRPVAHRHSLSPGLLLARHSHPSSTEFHPPSPTSILTPVFTFQPSSPTYKLRSRSLPLP</sequence>
<gene>
    <name evidence="2" type="ORF">R3P38DRAFT_3415414</name>
</gene>
<evidence type="ECO:0000313" key="2">
    <source>
        <dbReference type="EMBL" id="KAK7063472.1"/>
    </source>
</evidence>
<comment type="caution">
    <text evidence="2">The sequence shown here is derived from an EMBL/GenBank/DDBJ whole genome shotgun (WGS) entry which is preliminary data.</text>
</comment>
<evidence type="ECO:0000256" key="1">
    <source>
        <dbReference type="SAM" id="MobiDB-lite"/>
    </source>
</evidence>
<organism evidence="2 3">
    <name type="scientific">Favolaschia claudopus</name>
    <dbReference type="NCBI Taxonomy" id="2862362"/>
    <lineage>
        <taxon>Eukaryota</taxon>
        <taxon>Fungi</taxon>
        <taxon>Dikarya</taxon>
        <taxon>Basidiomycota</taxon>
        <taxon>Agaricomycotina</taxon>
        <taxon>Agaricomycetes</taxon>
        <taxon>Agaricomycetidae</taxon>
        <taxon>Agaricales</taxon>
        <taxon>Marasmiineae</taxon>
        <taxon>Mycenaceae</taxon>
        <taxon>Favolaschia</taxon>
    </lineage>
</organism>
<accession>A0AAW0ECV3</accession>
<evidence type="ECO:0000313" key="3">
    <source>
        <dbReference type="Proteomes" id="UP001362999"/>
    </source>
</evidence>
<reference evidence="2 3" key="1">
    <citation type="journal article" date="2024" name="J Genomics">
        <title>Draft genome sequencing and assembly of Favolaschia claudopus CIRM-BRFM 2984 isolated from oak limbs.</title>
        <authorList>
            <person name="Navarro D."/>
            <person name="Drula E."/>
            <person name="Chaduli D."/>
            <person name="Cazenave R."/>
            <person name="Ahrendt S."/>
            <person name="Wang J."/>
            <person name="Lipzen A."/>
            <person name="Daum C."/>
            <person name="Barry K."/>
            <person name="Grigoriev I.V."/>
            <person name="Favel A."/>
            <person name="Rosso M.N."/>
            <person name="Martin F."/>
        </authorList>
    </citation>
    <scope>NUCLEOTIDE SEQUENCE [LARGE SCALE GENOMIC DNA]</scope>
    <source>
        <strain evidence="2 3">CIRM-BRFM 2984</strain>
    </source>
</reference>
<protein>
    <submittedName>
        <fullName evidence="2">Uncharacterized protein</fullName>
    </submittedName>
</protein>